<evidence type="ECO:0000313" key="3">
    <source>
        <dbReference type="Proteomes" id="UP000546200"/>
    </source>
</evidence>
<sequence>MNTDRVGQIAVIFVSRRTGADEEGYRAASARMDDLAARQPGYCGIDAVRGSDGVGITVSYWSDDAAARAWRDQAEHAATRDQGRERWYDWYTLTVATVTRGYAWTRNWA</sequence>
<evidence type="ECO:0000313" key="2">
    <source>
        <dbReference type="EMBL" id="MBB5713418.1"/>
    </source>
</evidence>
<protein>
    <submittedName>
        <fullName evidence="2">Heme-degrading monooxygenase HmoA</fullName>
    </submittedName>
</protein>
<dbReference type="PANTHER" id="PTHR37811">
    <property type="entry name" value="BLL5343 PROTEIN"/>
    <property type="match status" value="1"/>
</dbReference>
<feature type="domain" description="ABM" evidence="1">
    <location>
        <begin position="10"/>
        <end position="81"/>
    </location>
</feature>
<dbReference type="AlphaFoldDB" id="A0A7W9BA57"/>
<gene>
    <name evidence="2" type="ORF">FHS94_000237</name>
</gene>
<name>A0A7W9BA57_9SPHN</name>
<dbReference type="PANTHER" id="PTHR37811:SF2">
    <property type="entry name" value="ABM DOMAIN-CONTAINING PROTEIN"/>
    <property type="match status" value="1"/>
</dbReference>
<comment type="caution">
    <text evidence="2">The sequence shown here is derived from an EMBL/GenBank/DDBJ whole genome shotgun (WGS) entry which is preliminary data.</text>
</comment>
<organism evidence="2 3">
    <name type="scientific">Sphingomonas aerophila</name>
    <dbReference type="NCBI Taxonomy" id="1344948"/>
    <lineage>
        <taxon>Bacteria</taxon>
        <taxon>Pseudomonadati</taxon>
        <taxon>Pseudomonadota</taxon>
        <taxon>Alphaproteobacteria</taxon>
        <taxon>Sphingomonadales</taxon>
        <taxon>Sphingomonadaceae</taxon>
        <taxon>Sphingomonas</taxon>
    </lineage>
</organism>
<dbReference type="RefSeq" id="WP_184053624.1">
    <property type="nucleotide sequence ID" value="NZ_JACIJK010000001.1"/>
</dbReference>
<dbReference type="GO" id="GO:0004497">
    <property type="term" value="F:monooxygenase activity"/>
    <property type="evidence" value="ECO:0007669"/>
    <property type="project" value="UniProtKB-KW"/>
</dbReference>
<keyword evidence="2" id="KW-0503">Monooxygenase</keyword>
<keyword evidence="3" id="KW-1185">Reference proteome</keyword>
<dbReference type="InterPro" id="IPR052936">
    <property type="entry name" value="Jasmonate_Hydroxylase-like"/>
</dbReference>
<dbReference type="Gene3D" id="3.30.70.100">
    <property type="match status" value="1"/>
</dbReference>
<keyword evidence="2" id="KW-0560">Oxidoreductase</keyword>
<dbReference type="InterPro" id="IPR007138">
    <property type="entry name" value="ABM_dom"/>
</dbReference>
<dbReference type="Proteomes" id="UP000546200">
    <property type="component" value="Unassembled WGS sequence"/>
</dbReference>
<proteinExistence type="predicted"/>
<dbReference type="EMBL" id="JACIJK010000001">
    <property type="protein sequence ID" value="MBB5713418.1"/>
    <property type="molecule type" value="Genomic_DNA"/>
</dbReference>
<dbReference type="Pfam" id="PF03992">
    <property type="entry name" value="ABM"/>
    <property type="match status" value="1"/>
</dbReference>
<reference evidence="2 3" key="1">
    <citation type="submission" date="2020-08" db="EMBL/GenBank/DDBJ databases">
        <title>Genomic Encyclopedia of Type Strains, Phase IV (KMG-IV): sequencing the most valuable type-strain genomes for metagenomic binning, comparative biology and taxonomic classification.</title>
        <authorList>
            <person name="Goeker M."/>
        </authorList>
    </citation>
    <scope>NUCLEOTIDE SEQUENCE [LARGE SCALE GENOMIC DNA]</scope>
    <source>
        <strain evidence="2 3">DSM 100044</strain>
    </source>
</reference>
<accession>A0A7W9BA57</accession>
<dbReference type="InterPro" id="IPR011008">
    <property type="entry name" value="Dimeric_a/b-barrel"/>
</dbReference>
<dbReference type="SUPFAM" id="SSF54909">
    <property type="entry name" value="Dimeric alpha+beta barrel"/>
    <property type="match status" value="1"/>
</dbReference>
<evidence type="ECO:0000259" key="1">
    <source>
        <dbReference type="Pfam" id="PF03992"/>
    </source>
</evidence>